<accession>A0A7R8XCH3</accession>
<feature type="repeat" description="WD" evidence="7">
    <location>
        <begin position="946"/>
        <end position="978"/>
    </location>
</feature>
<dbReference type="PROSITE" id="PS50920">
    <property type="entry name" value="SOLCAR"/>
    <property type="match status" value="3"/>
</dbReference>
<dbReference type="InterPro" id="IPR052652">
    <property type="entry name" value="Telomerase_Complex_Comp"/>
</dbReference>
<dbReference type="SUPFAM" id="SSF52540">
    <property type="entry name" value="P-loop containing nucleoside triphosphate hydrolases"/>
    <property type="match status" value="1"/>
</dbReference>
<evidence type="ECO:0000256" key="2">
    <source>
        <dbReference type="ARBA" id="ARBA00006375"/>
    </source>
</evidence>
<evidence type="ECO:0000313" key="12">
    <source>
        <dbReference type="Proteomes" id="UP000677054"/>
    </source>
</evidence>
<evidence type="ECO:0000256" key="8">
    <source>
        <dbReference type="PROSITE-ProRule" id="PRU00282"/>
    </source>
</evidence>
<keyword evidence="4 8" id="KW-0812">Transmembrane</keyword>
<dbReference type="PROSITE" id="PS50082">
    <property type="entry name" value="WD_REPEATS_2"/>
    <property type="match status" value="5"/>
</dbReference>
<dbReference type="SUPFAM" id="SSF50978">
    <property type="entry name" value="WD40 repeat-like"/>
    <property type="match status" value="3"/>
</dbReference>
<dbReference type="GO" id="GO:0003720">
    <property type="term" value="F:telomerase activity"/>
    <property type="evidence" value="ECO:0007669"/>
    <property type="project" value="TreeGrafter"/>
</dbReference>
<dbReference type="InterPro" id="IPR025139">
    <property type="entry name" value="DUF4062"/>
</dbReference>
<dbReference type="InterPro" id="IPR036322">
    <property type="entry name" value="WD40_repeat_dom_sf"/>
</dbReference>
<dbReference type="InterPro" id="IPR019775">
    <property type="entry name" value="WD40_repeat_CS"/>
</dbReference>
<comment type="similarity">
    <text evidence="2">Belongs to the mitochondrial carrier (TC 2.A.29) family.</text>
</comment>
<comment type="subcellular location">
    <subcellularLocation>
        <location evidence="1">Membrane</location>
        <topology evidence="1">Multi-pass membrane protein</topology>
    </subcellularLocation>
</comment>
<dbReference type="SUPFAM" id="SSF103506">
    <property type="entry name" value="Mitochondrial carrier"/>
    <property type="match status" value="1"/>
</dbReference>
<dbReference type="GO" id="GO:0005697">
    <property type="term" value="C:telomerase holoenzyme complex"/>
    <property type="evidence" value="ECO:0007669"/>
    <property type="project" value="TreeGrafter"/>
</dbReference>
<dbReference type="InterPro" id="IPR018108">
    <property type="entry name" value="MCP_transmembrane"/>
</dbReference>
<dbReference type="GO" id="GO:0016020">
    <property type="term" value="C:membrane"/>
    <property type="evidence" value="ECO:0007669"/>
    <property type="project" value="UniProtKB-SubCell"/>
</dbReference>
<name>A0A7R8XCH3_9CRUS</name>
<organism evidence="11">
    <name type="scientific">Darwinula stevensoni</name>
    <dbReference type="NCBI Taxonomy" id="69355"/>
    <lineage>
        <taxon>Eukaryota</taxon>
        <taxon>Metazoa</taxon>
        <taxon>Ecdysozoa</taxon>
        <taxon>Arthropoda</taxon>
        <taxon>Crustacea</taxon>
        <taxon>Oligostraca</taxon>
        <taxon>Ostracoda</taxon>
        <taxon>Podocopa</taxon>
        <taxon>Podocopida</taxon>
        <taxon>Darwinulocopina</taxon>
        <taxon>Darwinuloidea</taxon>
        <taxon>Darwinulidae</taxon>
        <taxon>Darwinula</taxon>
    </lineage>
</organism>
<evidence type="ECO:0000256" key="3">
    <source>
        <dbReference type="ARBA" id="ARBA00022574"/>
    </source>
</evidence>
<protein>
    <recommendedName>
        <fullName evidence="10">DUF4062 domain-containing protein</fullName>
    </recommendedName>
</protein>
<dbReference type="InterPro" id="IPR023395">
    <property type="entry name" value="MCP_dom_sf"/>
</dbReference>
<feature type="repeat" description="WD" evidence="7">
    <location>
        <begin position="1030"/>
        <end position="1061"/>
    </location>
</feature>
<dbReference type="OrthoDB" id="1747031at2759"/>
<feature type="repeat" description="WD" evidence="7">
    <location>
        <begin position="904"/>
        <end position="944"/>
    </location>
</feature>
<dbReference type="Proteomes" id="UP000677054">
    <property type="component" value="Unassembled WGS sequence"/>
</dbReference>
<evidence type="ECO:0000256" key="4">
    <source>
        <dbReference type="ARBA" id="ARBA00022692"/>
    </source>
</evidence>
<feature type="transmembrane region" description="Helical" evidence="9">
    <location>
        <begin position="2068"/>
        <end position="2092"/>
    </location>
</feature>
<dbReference type="Gene3D" id="3.40.50.300">
    <property type="entry name" value="P-loop containing nucleotide triphosphate hydrolases"/>
    <property type="match status" value="1"/>
</dbReference>
<evidence type="ECO:0000313" key="11">
    <source>
        <dbReference type="EMBL" id="CAD7248005.1"/>
    </source>
</evidence>
<keyword evidence="12" id="KW-1185">Reference proteome</keyword>
<sequence length="2190" mass="243496">MEVDRVVVIRGDECTDEIRNAVKKIRHLSNPDLLFVHLNLSAPKPKVKGVDIRNQNSQNDIYLAGFSEHILRFIGEIGNKRGQVVHVEGIDKRFNLKPIPKPPLLASPHLVSPRILPPRWRMVRVFISSTFRDMHSERDLLTQVVFPELQRRAKALRIHVLPVDLRWGITEEQACSKRSLQLCLEEVQKCQLFLGILGDRYGWVPSSKWIEDLDDDLKWVGLHPPGASMTELEITYAALSHPREAMNRAFFFIRTPQLIKEIPEELREDFQTQDPNEEQRLERLKVEVRSSGLEVFDGYPAHFAGFSQDGRPKLSGLEAFACRALDVLWNALSRLYSPLQSEEEGKGNGSMLAFQAPFISERQEKYVGRKFVLKETLSQVKRLLRIGGLISVTGSPGSGKTSFLAAISKRLEEEGIVKRIIPLFSDAIVPQIGRDPMAAMSLLFAELLRISQVDPEVIDVSRDPVFAIPELLLALSQNQGKVVIIVDGAWLLRDNWIPSPIPPSAFENQLRLVTTKRAAGSPLYLVLVCEELRLFPSYEQVTSKIHRLGSTIPLLIQDVLSRLEEEYGVETMRFLFSILLVSPKGLMEKELYDLLALKDARISVAAVHEDRSRKDLMGCKITFPALEFLGISHALKAVLQGKADSCYSLVHQDVRDAVTLRYAQVVKSATSSSLVPFHRILAGYYWLEMEEGKTRTGMNPVDHHRLLSLLPYHLCYGEDFSSLAAILTDLRQAYDPYQYLGAKCQASLGSQLMEDFCLPDREKDKRPKMKTGDREKHARFLDDPRIKAFQSFMSSVAGSSPTQWSTGRFLQRALNEPDSSPVSQDAKVLIQKRKQGRHGLSSELILEWITKPQQQEPIELGLSGISESLNCCAVSLDEKEGALGDNRGVLYLYDLVVGHRQHRLVGHGSKITALAYIGPSRLASGSHDGLLCIWDTMAGHRITSIPSAHSSRITAISSSSDFMTFVTVAWDGAIKIWNGDSCTGVSTIRKNAKPFTCAVMHPEKNMLITGGWDGLIKIWELVNYQCKAVLRGHGSSIRGVAIASHGKRLVSTSLDGVVRLWCALQGTCIGVLDSSGSIVSVCFSQDDSLIFTGTQHGLVQAWSSELGRTERIHRTAAGGSPLCVALYGELTAIGYHDGTLRLIQSGRKSWDVKMNLNKFVSYVGFFDASYLVAIAGMSNIYMLLVSKKGFDLRSHVICDFIKSITVSSQTLIIGGMDGSVTMYGLSPESLLEEKEKLFVDGWVTAVAISKDGGLLAAASQDRVITIWEMKKINGKWKVRHRLEGLHGDWIEGMAWAQSRNKDLLLTGSRESSICIFELQRERICHRLHAHSASISSILVQGNIFLSTSTDGKSILWTTAGVQVTCLQGVPDTRPAFLGSLCSQDTPNQDDSRIQCEEMDEDLLSDGEKDQLRKQKELQETLGGGRVAIVRHDGVHLIDVHQASQEKILLGHKSRVGDIHPVGHRGCLSVSDRGSLYVHHVKEKAHEEVSSHSPMTCLDVSWDGIWVASGHEDGKIKVWKRTHEDCISLVSVSDGHIHSVRGIHWIHNAAEEPLLVSVSVGGAINLWKSRTDEIKLACDGFVEGGVIASYFRAWNGGNQGSDGVDRVIILTHSSGKLSLLHVSNVLSPKPTVIVTREWVSALQMSPSGQLWMASSSGGINVSTLERNEIKKERYTLGEAKEIHHWDAVVEAMLSLPDGRIVFGDHDGSICLLGNKGQVLSVVQRGHESAVKDLKILSMDGQGDHFVSIAAREQLIKVWLVLCDSLHLIGEFDRGVEVSCLGVIAHSSQLEILFVTPLDVVKIRLQTQQTEYMKSHKCFLYCNGLMDHLYPCYCNGTNGSMPTSPPASASNKSWFWFLRRAPSPGSFDAMWYSRPGHFNGTIDAFVKIARNEGITSLWSGLPPTLVAAIPTTVLYFTTYDYLKAWLTKKLAAISPFQKPQQVLNLSYHHLHVQDTAFKDSSASFNSLQAVSLSPLPNSLSLWIPLMAGMGARAWATTVVSPFELIRTKMQSKRMKYSHVGDALKLLVKQEGVLGLWKGLFPTLLRDVPFSGLYWLGYESLKAMFMDRYHVLTPTLVFIAGATAGTVAAIVTLPFDVVKTLRQIELGDTDFFSDKPRKSRSTRVIIMQVYEQQGIRGLFTGLIPRIVKVAPACAIMITSYEYGKHLLASYEEQRVWSNKCRSSPKDSLDVRPI</sequence>
<keyword evidence="3 7" id="KW-0853">WD repeat</keyword>
<dbReference type="Gene3D" id="1.50.40.10">
    <property type="entry name" value="Mitochondrial carrier domain"/>
    <property type="match status" value="2"/>
</dbReference>
<evidence type="ECO:0000259" key="10">
    <source>
        <dbReference type="Pfam" id="PF13271"/>
    </source>
</evidence>
<dbReference type="Gene3D" id="2.130.10.10">
    <property type="entry name" value="YVTN repeat-like/Quinoprotein amine dehydrogenase"/>
    <property type="match status" value="5"/>
</dbReference>
<feature type="repeat" description="WD" evidence="7">
    <location>
        <begin position="988"/>
        <end position="1021"/>
    </location>
</feature>
<evidence type="ECO:0000256" key="7">
    <source>
        <dbReference type="PROSITE-ProRule" id="PRU00221"/>
    </source>
</evidence>
<dbReference type="PROSITE" id="PS50294">
    <property type="entry name" value="WD_REPEATS_REGION"/>
    <property type="match status" value="2"/>
</dbReference>
<dbReference type="PANTHER" id="PTHR44791:SF1">
    <property type="entry name" value="TELOMERASE PROTEIN COMPONENT 1"/>
    <property type="match status" value="1"/>
</dbReference>
<evidence type="ECO:0000256" key="5">
    <source>
        <dbReference type="ARBA" id="ARBA00022737"/>
    </source>
</evidence>
<feature type="repeat" description="WD" evidence="7">
    <location>
        <begin position="1243"/>
        <end position="1270"/>
    </location>
</feature>
<dbReference type="CDD" id="cd00200">
    <property type="entry name" value="WD40"/>
    <property type="match status" value="1"/>
</dbReference>
<dbReference type="GO" id="GO:0000722">
    <property type="term" value="P:telomere maintenance via recombination"/>
    <property type="evidence" value="ECO:0007669"/>
    <property type="project" value="TreeGrafter"/>
</dbReference>
<proteinExistence type="inferred from homology"/>
<dbReference type="InterPro" id="IPR015943">
    <property type="entry name" value="WD40/YVTN_repeat-like_dom_sf"/>
</dbReference>
<feature type="repeat" description="Solcar" evidence="8">
    <location>
        <begin position="1771"/>
        <end position="1923"/>
    </location>
</feature>
<dbReference type="InterPro" id="IPR001680">
    <property type="entry name" value="WD40_rpt"/>
</dbReference>
<dbReference type="Pfam" id="PF00400">
    <property type="entry name" value="WD40"/>
    <property type="match status" value="7"/>
</dbReference>
<dbReference type="PROSITE" id="PS00678">
    <property type="entry name" value="WD_REPEATS_1"/>
    <property type="match status" value="2"/>
</dbReference>
<evidence type="ECO:0000256" key="9">
    <source>
        <dbReference type="SAM" id="Phobius"/>
    </source>
</evidence>
<feature type="repeat" description="Solcar" evidence="8">
    <location>
        <begin position="2069"/>
        <end position="2163"/>
    </location>
</feature>
<dbReference type="InterPro" id="IPR027417">
    <property type="entry name" value="P-loop_NTPase"/>
</dbReference>
<dbReference type="EMBL" id="LR901187">
    <property type="protein sequence ID" value="CAD7248005.1"/>
    <property type="molecule type" value="Genomic_DNA"/>
</dbReference>
<dbReference type="GO" id="GO:0070034">
    <property type="term" value="F:telomerase RNA binding"/>
    <property type="evidence" value="ECO:0007669"/>
    <property type="project" value="TreeGrafter"/>
</dbReference>
<gene>
    <name evidence="11" type="ORF">DSTB1V02_LOCUS7828</name>
</gene>
<dbReference type="Pfam" id="PF13271">
    <property type="entry name" value="DUF4062"/>
    <property type="match status" value="1"/>
</dbReference>
<keyword evidence="9" id="KW-1133">Transmembrane helix</keyword>
<feature type="repeat" description="Solcar" evidence="8">
    <location>
        <begin position="1977"/>
        <end position="2061"/>
    </location>
</feature>
<evidence type="ECO:0000256" key="1">
    <source>
        <dbReference type="ARBA" id="ARBA00004141"/>
    </source>
</evidence>
<keyword evidence="6 8" id="KW-0472">Membrane</keyword>
<feature type="domain" description="DUF4062" evidence="10">
    <location>
        <begin position="124"/>
        <end position="237"/>
    </location>
</feature>
<evidence type="ECO:0000256" key="6">
    <source>
        <dbReference type="ARBA" id="ARBA00023136"/>
    </source>
</evidence>
<dbReference type="PANTHER" id="PTHR44791">
    <property type="entry name" value="TELOMERASE PROTEIN COMPONENT 1 TEP1"/>
    <property type="match status" value="1"/>
</dbReference>
<dbReference type="SMART" id="SM00320">
    <property type="entry name" value="WD40"/>
    <property type="match status" value="15"/>
</dbReference>
<dbReference type="EMBL" id="CAJPEV010001670">
    <property type="protein sequence ID" value="CAG0893789.1"/>
    <property type="molecule type" value="Genomic_DNA"/>
</dbReference>
<dbReference type="Gene3D" id="1.25.40.370">
    <property type="match status" value="1"/>
</dbReference>
<keyword evidence="5" id="KW-0677">Repeat</keyword>
<dbReference type="Pfam" id="PF00153">
    <property type="entry name" value="Mito_carr"/>
    <property type="match status" value="3"/>
</dbReference>
<reference evidence="11" key="1">
    <citation type="submission" date="2020-11" db="EMBL/GenBank/DDBJ databases">
        <authorList>
            <person name="Tran Van P."/>
        </authorList>
    </citation>
    <scope>NUCLEOTIDE SEQUENCE</scope>
</reference>